<reference evidence="1" key="1">
    <citation type="submission" date="2019-09" db="EMBL/GenBank/DDBJ databases">
        <authorList>
            <person name="Needham M D."/>
        </authorList>
    </citation>
    <scope>NUCLEOTIDE SEQUENCE</scope>
</reference>
<evidence type="ECO:0008006" key="2">
    <source>
        <dbReference type="Google" id="ProtNLM"/>
    </source>
</evidence>
<dbReference type="InterPro" id="IPR006758">
    <property type="entry name" value="A32L"/>
</dbReference>
<dbReference type="EMBL" id="CABVLZ010000002">
    <property type="protein sequence ID" value="VVU94873.1"/>
    <property type="molecule type" value="Genomic_DNA"/>
</dbReference>
<organism evidence="1">
    <name type="scientific">seawater metagenome</name>
    <dbReference type="NCBI Taxonomy" id="1561972"/>
    <lineage>
        <taxon>unclassified sequences</taxon>
        <taxon>metagenomes</taxon>
        <taxon>ecological metagenomes</taxon>
    </lineage>
</organism>
<evidence type="ECO:0000313" key="1">
    <source>
        <dbReference type="EMBL" id="VVU94873.1"/>
    </source>
</evidence>
<dbReference type="AlphaFoldDB" id="A0A5E8CHN2"/>
<gene>
    <name evidence="1" type="ORF">CPAV1605_598</name>
</gene>
<accession>A0A5E8CHN2</accession>
<dbReference type="InterPro" id="IPR027417">
    <property type="entry name" value="P-loop_NTPase"/>
</dbReference>
<proteinExistence type="predicted"/>
<sequence>MTSKTKSINYGASRLQLKKFDLTKMVDHATIAMIAKRGSGKSWVCRNIMFAKKDIATSVVISPTEKLNSFYGNFIPPIYIYNRYDGDVLSRIYNRQEMMMEDNKKRVEKGKKTKDDRILLIMDDCMSSKGKWLKDDQILELFFNGRHHHVSFILTMQFSLGIPPELRSNFDYIFLLGEDFISNRKRLYEHYAGMFPTFDIFQQVFNEVTADYGCMVINNKIHSKKLEEKVFWFKATPVPDFDIGNRFYREFNKKNFDKEHGKRLPLFDPNMALANKRNAVNLVIEKI</sequence>
<protein>
    <recommendedName>
        <fullName evidence="2">Packaging ATPase</fullName>
    </recommendedName>
</protein>
<name>A0A5E8CHN2_9ZZZZ</name>
<dbReference type="Gene3D" id="3.40.50.300">
    <property type="entry name" value="P-loop containing nucleotide triphosphate hydrolases"/>
    <property type="match status" value="1"/>
</dbReference>
<dbReference type="Pfam" id="PF04665">
    <property type="entry name" value="Pox_A32"/>
    <property type="match status" value="1"/>
</dbReference>